<dbReference type="Proteomes" id="UP000002051">
    <property type="component" value="Chromosome 4"/>
</dbReference>
<reference evidence="2" key="3">
    <citation type="submission" date="2015-04" db="UniProtKB">
        <authorList>
            <consortium name="EnsemblPlants"/>
        </authorList>
    </citation>
    <scope>IDENTIFICATION</scope>
    <source>
        <strain evidence="2">cv. Jemalong A17</strain>
    </source>
</reference>
<dbReference type="EnsemblPlants" id="KEH30090">
    <property type="protein sequence ID" value="KEH30090"/>
    <property type="gene ID" value="MTR_4g062415"/>
</dbReference>
<sequence length="106" mass="12275">MCSLCNNSHTETSQHIFIDCVFAKSIWQWLSNCLNMQCNFSSIPDAIDICNRRWSPLCKVVVLSAVINCLNTIWFCILNFSKTTTSQILNYMGLFTKNLRTHFEKD</sequence>
<reference evidence="1 3" key="2">
    <citation type="journal article" date="2014" name="BMC Genomics">
        <title>An improved genome release (version Mt4.0) for the model legume Medicago truncatula.</title>
        <authorList>
            <person name="Tang H."/>
            <person name="Krishnakumar V."/>
            <person name="Bidwell S."/>
            <person name="Rosen B."/>
            <person name="Chan A."/>
            <person name="Zhou S."/>
            <person name="Gentzbittel L."/>
            <person name="Childs K.L."/>
            <person name="Yandell M."/>
            <person name="Gundlach H."/>
            <person name="Mayer K.F."/>
            <person name="Schwartz D.C."/>
            <person name="Town C.D."/>
        </authorList>
    </citation>
    <scope>GENOME REANNOTATION</scope>
    <source>
        <strain evidence="1">A17</strain>
        <strain evidence="2 3">cv. Jemalong A17</strain>
    </source>
</reference>
<evidence type="ECO:0000313" key="3">
    <source>
        <dbReference type="Proteomes" id="UP000002051"/>
    </source>
</evidence>
<dbReference type="eggNOG" id="KOG2044">
    <property type="taxonomic scope" value="Eukaryota"/>
</dbReference>
<dbReference type="AlphaFoldDB" id="A0A072UW54"/>
<proteinExistence type="predicted"/>
<reference evidence="1 3" key="1">
    <citation type="journal article" date="2011" name="Nature">
        <title>The Medicago genome provides insight into the evolution of rhizobial symbioses.</title>
        <authorList>
            <person name="Young N.D."/>
            <person name="Debelle F."/>
            <person name="Oldroyd G.E."/>
            <person name="Geurts R."/>
            <person name="Cannon S.B."/>
            <person name="Udvardi M.K."/>
            <person name="Benedito V.A."/>
            <person name="Mayer K.F."/>
            <person name="Gouzy J."/>
            <person name="Schoof H."/>
            <person name="Van de Peer Y."/>
            <person name="Proost S."/>
            <person name="Cook D.R."/>
            <person name="Meyers B.C."/>
            <person name="Spannagl M."/>
            <person name="Cheung F."/>
            <person name="De Mita S."/>
            <person name="Krishnakumar V."/>
            <person name="Gundlach H."/>
            <person name="Zhou S."/>
            <person name="Mudge J."/>
            <person name="Bharti A.K."/>
            <person name="Murray J.D."/>
            <person name="Naoumkina M.A."/>
            <person name="Rosen B."/>
            <person name="Silverstein K.A."/>
            <person name="Tang H."/>
            <person name="Rombauts S."/>
            <person name="Zhao P.X."/>
            <person name="Zhou P."/>
            <person name="Barbe V."/>
            <person name="Bardou P."/>
            <person name="Bechner M."/>
            <person name="Bellec A."/>
            <person name="Berger A."/>
            <person name="Berges H."/>
            <person name="Bidwell S."/>
            <person name="Bisseling T."/>
            <person name="Choisne N."/>
            <person name="Couloux A."/>
            <person name="Denny R."/>
            <person name="Deshpande S."/>
            <person name="Dai X."/>
            <person name="Doyle J.J."/>
            <person name="Dudez A.M."/>
            <person name="Farmer A.D."/>
            <person name="Fouteau S."/>
            <person name="Franken C."/>
            <person name="Gibelin C."/>
            <person name="Gish J."/>
            <person name="Goldstein S."/>
            <person name="Gonzalez A.J."/>
            <person name="Green P.J."/>
            <person name="Hallab A."/>
            <person name="Hartog M."/>
            <person name="Hua A."/>
            <person name="Humphray S.J."/>
            <person name="Jeong D.H."/>
            <person name="Jing Y."/>
            <person name="Jocker A."/>
            <person name="Kenton S.M."/>
            <person name="Kim D.J."/>
            <person name="Klee K."/>
            <person name="Lai H."/>
            <person name="Lang C."/>
            <person name="Lin S."/>
            <person name="Macmil S.L."/>
            <person name="Magdelenat G."/>
            <person name="Matthews L."/>
            <person name="McCorrison J."/>
            <person name="Monaghan E.L."/>
            <person name="Mun J.H."/>
            <person name="Najar F.Z."/>
            <person name="Nicholson C."/>
            <person name="Noirot C."/>
            <person name="O'Bleness M."/>
            <person name="Paule C.R."/>
            <person name="Poulain J."/>
            <person name="Prion F."/>
            <person name="Qin B."/>
            <person name="Qu C."/>
            <person name="Retzel E.F."/>
            <person name="Riddle C."/>
            <person name="Sallet E."/>
            <person name="Samain S."/>
            <person name="Samson N."/>
            <person name="Sanders I."/>
            <person name="Saurat O."/>
            <person name="Scarpelli C."/>
            <person name="Schiex T."/>
            <person name="Segurens B."/>
            <person name="Severin A.J."/>
            <person name="Sherrier D.J."/>
            <person name="Shi R."/>
            <person name="Sims S."/>
            <person name="Singer S.R."/>
            <person name="Sinharoy S."/>
            <person name="Sterck L."/>
            <person name="Viollet A."/>
            <person name="Wang B.B."/>
            <person name="Wang K."/>
            <person name="Wang M."/>
            <person name="Wang X."/>
            <person name="Warfsmann J."/>
            <person name="Weissenbach J."/>
            <person name="White D.D."/>
            <person name="White J.D."/>
            <person name="Wiley G.B."/>
            <person name="Wincker P."/>
            <person name="Xing Y."/>
            <person name="Yang L."/>
            <person name="Yao Z."/>
            <person name="Ying F."/>
            <person name="Zhai J."/>
            <person name="Zhou L."/>
            <person name="Zuber A."/>
            <person name="Denarie J."/>
            <person name="Dixon R.A."/>
            <person name="May G.D."/>
            <person name="Schwartz D.C."/>
            <person name="Rogers J."/>
            <person name="Quetier F."/>
            <person name="Town C.D."/>
            <person name="Roe B.A."/>
        </authorList>
    </citation>
    <scope>NUCLEOTIDE SEQUENCE [LARGE SCALE GENOMIC DNA]</scope>
    <source>
        <strain evidence="1">A17</strain>
        <strain evidence="2 3">cv. Jemalong A17</strain>
    </source>
</reference>
<accession>A0A072UW54</accession>
<gene>
    <name evidence="1" type="ordered locus">MTR_4g062415</name>
</gene>
<keyword evidence="3" id="KW-1185">Reference proteome</keyword>
<dbReference type="HOGENOM" id="CLU_2227126_0_0_1"/>
<evidence type="ECO:0000313" key="1">
    <source>
        <dbReference type="EMBL" id="KEH30090.1"/>
    </source>
</evidence>
<evidence type="ECO:0008006" key="4">
    <source>
        <dbReference type="Google" id="ProtNLM"/>
    </source>
</evidence>
<protein>
    <recommendedName>
        <fullName evidence="4">Reverse transcriptase zinc-binding domain-containing protein</fullName>
    </recommendedName>
</protein>
<dbReference type="EMBL" id="CM001220">
    <property type="protein sequence ID" value="KEH30090.1"/>
    <property type="molecule type" value="Genomic_DNA"/>
</dbReference>
<name>A0A072UW54_MEDTR</name>
<evidence type="ECO:0000313" key="2">
    <source>
        <dbReference type="EnsemblPlants" id="KEH30090"/>
    </source>
</evidence>
<organism evidence="1 3">
    <name type="scientific">Medicago truncatula</name>
    <name type="common">Barrel medic</name>
    <name type="synonym">Medicago tribuloides</name>
    <dbReference type="NCBI Taxonomy" id="3880"/>
    <lineage>
        <taxon>Eukaryota</taxon>
        <taxon>Viridiplantae</taxon>
        <taxon>Streptophyta</taxon>
        <taxon>Embryophyta</taxon>
        <taxon>Tracheophyta</taxon>
        <taxon>Spermatophyta</taxon>
        <taxon>Magnoliopsida</taxon>
        <taxon>eudicotyledons</taxon>
        <taxon>Gunneridae</taxon>
        <taxon>Pentapetalae</taxon>
        <taxon>rosids</taxon>
        <taxon>fabids</taxon>
        <taxon>Fabales</taxon>
        <taxon>Fabaceae</taxon>
        <taxon>Papilionoideae</taxon>
        <taxon>50 kb inversion clade</taxon>
        <taxon>NPAAA clade</taxon>
        <taxon>Hologalegina</taxon>
        <taxon>IRL clade</taxon>
        <taxon>Trifolieae</taxon>
        <taxon>Medicago</taxon>
    </lineage>
</organism>
<dbReference type="PaxDb" id="3880-AES88801"/>